<feature type="domain" description="N-acetyltransferase" evidence="1">
    <location>
        <begin position="168"/>
        <end position="264"/>
    </location>
</feature>
<dbReference type="InterPro" id="IPR016181">
    <property type="entry name" value="Acyl_CoA_acyltransferase"/>
</dbReference>
<accession>A0A4U0UWC0</accession>
<reference evidence="2 3" key="1">
    <citation type="submission" date="2017-03" db="EMBL/GenBank/DDBJ databases">
        <title>Genomes of endolithic fungi from Antarctica.</title>
        <authorList>
            <person name="Coleine C."/>
            <person name="Masonjones S."/>
            <person name="Stajich J.E."/>
        </authorList>
    </citation>
    <scope>NUCLEOTIDE SEQUENCE [LARGE SCALE GENOMIC DNA]</scope>
    <source>
        <strain evidence="2 3">CCFEE 5311</strain>
    </source>
</reference>
<dbReference type="PROSITE" id="PS51186">
    <property type="entry name" value="GNAT"/>
    <property type="match status" value="1"/>
</dbReference>
<name>A0A4U0UWC0_9PEZI</name>
<sequence length="266" mass="28627">MDASEPTVPPTVVVRRLPRLPNGPGEDPSAIALATKYRDLRLHALRTSPEAFASSYEVESQWGLDRTVARLSNPQAAHFIATLADSDTSGTSGTSNNNDENALRSQQWVGFIALLGPTKSRSESSAKVSAAHDPFAQMQATGLSNNLVRTSEQATTSRPPQTGTLSYHIGAVFVDPGVRKAGVGKALVEAALTEAETQGHERKASAFECTIHVDTHNDAAIRLYQKVGFVVVGKETYAQQTVAPAMSESRVIERVAFLMELTRARQ</sequence>
<dbReference type="OrthoDB" id="41532at2759"/>
<dbReference type="GO" id="GO:0016747">
    <property type="term" value="F:acyltransferase activity, transferring groups other than amino-acyl groups"/>
    <property type="evidence" value="ECO:0007669"/>
    <property type="project" value="InterPro"/>
</dbReference>
<dbReference type="AlphaFoldDB" id="A0A4U0UWC0"/>
<protein>
    <recommendedName>
        <fullName evidence="1">N-acetyltransferase domain-containing protein</fullName>
    </recommendedName>
</protein>
<dbReference type="CDD" id="cd04301">
    <property type="entry name" value="NAT_SF"/>
    <property type="match status" value="1"/>
</dbReference>
<dbReference type="InterPro" id="IPR000182">
    <property type="entry name" value="GNAT_dom"/>
</dbReference>
<comment type="caution">
    <text evidence="2">The sequence shown here is derived from an EMBL/GenBank/DDBJ whole genome shotgun (WGS) entry which is preliminary data.</text>
</comment>
<dbReference type="SUPFAM" id="SSF55729">
    <property type="entry name" value="Acyl-CoA N-acyltransferases (Nat)"/>
    <property type="match status" value="1"/>
</dbReference>
<dbReference type="Pfam" id="PF00583">
    <property type="entry name" value="Acetyltransf_1"/>
    <property type="match status" value="1"/>
</dbReference>
<evidence type="ECO:0000313" key="2">
    <source>
        <dbReference type="EMBL" id="TKA39456.1"/>
    </source>
</evidence>
<evidence type="ECO:0000259" key="1">
    <source>
        <dbReference type="PROSITE" id="PS51186"/>
    </source>
</evidence>
<dbReference type="Gene3D" id="3.40.630.30">
    <property type="match status" value="1"/>
</dbReference>
<evidence type="ECO:0000313" key="3">
    <source>
        <dbReference type="Proteomes" id="UP000310066"/>
    </source>
</evidence>
<dbReference type="InterPro" id="IPR050276">
    <property type="entry name" value="MshD_Acetyltransferase"/>
</dbReference>
<dbReference type="Proteomes" id="UP000310066">
    <property type="component" value="Unassembled WGS sequence"/>
</dbReference>
<proteinExistence type="predicted"/>
<gene>
    <name evidence="2" type="ORF">B0A54_10475</name>
</gene>
<dbReference type="PANTHER" id="PTHR43617">
    <property type="entry name" value="L-AMINO ACID N-ACETYLTRANSFERASE"/>
    <property type="match status" value="1"/>
</dbReference>
<dbReference type="EMBL" id="NAJP01000039">
    <property type="protein sequence ID" value="TKA39456.1"/>
    <property type="molecule type" value="Genomic_DNA"/>
</dbReference>
<organism evidence="2 3">
    <name type="scientific">Friedmanniomyces endolithicus</name>
    <dbReference type="NCBI Taxonomy" id="329885"/>
    <lineage>
        <taxon>Eukaryota</taxon>
        <taxon>Fungi</taxon>
        <taxon>Dikarya</taxon>
        <taxon>Ascomycota</taxon>
        <taxon>Pezizomycotina</taxon>
        <taxon>Dothideomycetes</taxon>
        <taxon>Dothideomycetidae</taxon>
        <taxon>Mycosphaerellales</taxon>
        <taxon>Teratosphaeriaceae</taxon>
        <taxon>Friedmanniomyces</taxon>
    </lineage>
</organism>